<sequence length="134" mass="14202">MQNSAQTPLPVAATQNPASSTVRIGGETLRVTVAATEAARERGLSGRTGLLGDEGMLFVFPRDGTYAFWMKDMLFSIDIIWISPGGRIVHVAPNVSPATYPEDFVSPASARYVLEVPAGFVDAHGVKVGDIVGL</sequence>
<reference evidence="1 2" key="1">
    <citation type="journal article" date="2016" name="Nat. Commun.">
        <title>Thousands of microbial genomes shed light on interconnected biogeochemical processes in an aquifer system.</title>
        <authorList>
            <person name="Anantharaman K."/>
            <person name="Brown C.T."/>
            <person name="Hug L.A."/>
            <person name="Sharon I."/>
            <person name="Castelle C.J."/>
            <person name="Probst A.J."/>
            <person name="Thomas B.C."/>
            <person name="Singh A."/>
            <person name="Wilkins M.J."/>
            <person name="Karaoz U."/>
            <person name="Brodie E.L."/>
            <person name="Williams K.H."/>
            <person name="Hubbard S.S."/>
            <person name="Banfield J.F."/>
        </authorList>
    </citation>
    <scope>NUCLEOTIDE SEQUENCE [LARGE SCALE GENOMIC DNA]</scope>
</reference>
<accession>A0A1F6E7G7</accession>
<dbReference type="PANTHER" id="PTHR37953:SF1">
    <property type="entry name" value="UPF0127 PROTEIN MJ1496"/>
    <property type="match status" value="1"/>
</dbReference>
<dbReference type="Pfam" id="PF02643">
    <property type="entry name" value="DUF192"/>
    <property type="match status" value="1"/>
</dbReference>
<organism evidence="1 2">
    <name type="scientific">Candidatus Kaiserbacteria bacterium RIFCSPHIGHO2_02_FULL_55_25</name>
    <dbReference type="NCBI Taxonomy" id="1798498"/>
    <lineage>
        <taxon>Bacteria</taxon>
        <taxon>Candidatus Kaiseribacteriota</taxon>
    </lineage>
</organism>
<dbReference type="Proteomes" id="UP000176914">
    <property type="component" value="Unassembled WGS sequence"/>
</dbReference>
<proteinExistence type="predicted"/>
<comment type="caution">
    <text evidence="1">The sequence shown here is derived from an EMBL/GenBank/DDBJ whole genome shotgun (WGS) entry which is preliminary data.</text>
</comment>
<protein>
    <recommendedName>
        <fullName evidence="3">DUF192 domain-containing protein</fullName>
    </recommendedName>
</protein>
<dbReference type="Gene3D" id="2.60.120.1140">
    <property type="entry name" value="Protein of unknown function DUF192"/>
    <property type="match status" value="1"/>
</dbReference>
<name>A0A1F6E7G7_9BACT</name>
<dbReference type="InterPro" id="IPR003795">
    <property type="entry name" value="DUF192"/>
</dbReference>
<dbReference type="EMBL" id="MFLL01000011">
    <property type="protein sequence ID" value="OGG69490.1"/>
    <property type="molecule type" value="Genomic_DNA"/>
</dbReference>
<dbReference type="AlphaFoldDB" id="A0A1F6E7G7"/>
<dbReference type="InterPro" id="IPR038695">
    <property type="entry name" value="Saro_0823-like_sf"/>
</dbReference>
<evidence type="ECO:0000313" key="1">
    <source>
        <dbReference type="EMBL" id="OGG69490.1"/>
    </source>
</evidence>
<evidence type="ECO:0000313" key="2">
    <source>
        <dbReference type="Proteomes" id="UP000176914"/>
    </source>
</evidence>
<dbReference type="PANTHER" id="PTHR37953">
    <property type="entry name" value="UPF0127 PROTEIN MJ1496"/>
    <property type="match status" value="1"/>
</dbReference>
<gene>
    <name evidence="1" type="ORF">A3C20_00700</name>
</gene>
<evidence type="ECO:0008006" key="3">
    <source>
        <dbReference type="Google" id="ProtNLM"/>
    </source>
</evidence>